<dbReference type="InterPro" id="IPR028082">
    <property type="entry name" value="Peripla_BP_I"/>
</dbReference>
<gene>
    <name evidence="9" type="ORF">C2H86_13095</name>
</gene>
<feature type="DNA-binding region" description="H-T-H motif" evidence="6">
    <location>
        <begin position="51"/>
        <end position="70"/>
    </location>
</feature>
<evidence type="ECO:0000256" key="4">
    <source>
        <dbReference type="ARBA" id="ARBA00023163"/>
    </source>
</evidence>
<evidence type="ECO:0000259" key="8">
    <source>
        <dbReference type="PROSITE" id="PS50977"/>
    </source>
</evidence>
<dbReference type="Gene3D" id="3.40.50.2300">
    <property type="match status" value="2"/>
</dbReference>
<dbReference type="GO" id="GO:0000976">
    <property type="term" value="F:transcription cis-regulatory region binding"/>
    <property type="evidence" value="ECO:0007669"/>
    <property type="project" value="TreeGrafter"/>
</dbReference>
<keyword evidence="2" id="KW-0805">Transcription regulation</keyword>
<evidence type="ECO:0000256" key="2">
    <source>
        <dbReference type="ARBA" id="ARBA00023015"/>
    </source>
</evidence>
<evidence type="ECO:0000256" key="1">
    <source>
        <dbReference type="ARBA" id="ARBA00022491"/>
    </source>
</evidence>
<name>A0A6I6XYT0_PSEPU</name>
<dbReference type="EMBL" id="CP026115">
    <property type="protein sequence ID" value="QHG65287.2"/>
    <property type="molecule type" value="Genomic_DNA"/>
</dbReference>
<protein>
    <recommendedName>
        <fullName evidence="5">HTH-type transcriptional regulator PtxS</fullName>
    </recommendedName>
</protein>
<feature type="domain" description="HTH tetR-type" evidence="8">
    <location>
        <begin position="28"/>
        <end position="88"/>
    </location>
</feature>
<evidence type="ECO:0000256" key="5">
    <source>
        <dbReference type="ARBA" id="ARBA00070122"/>
    </source>
</evidence>
<dbReference type="GO" id="GO:0032993">
    <property type="term" value="C:protein-DNA complex"/>
    <property type="evidence" value="ECO:0007669"/>
    <property type="project" value="UniProtKB-ARBA"/>
</dbReference>
<dbReference type="PROSITE" id="PS50977">
    <property type="entry name" value="HTH_TETR_2"/>
    <property type="match status" value="1"/>
</dbReference>
<dbReference type="CDD" id="cd01392">
    <property type="entry name" value="HTH_LacI"/>
    <property type="match status" value="1"/>
</dbReference>
<dbReference type="InterPro" id="IPR001647">
    <property type="entry name" value="HTH_TetR"/>
</dbReference>
<dbReference type="PANTHER" id="PTHR30146">
    <property type="entry name" value="LACI-RELATED TRANSCRIPTIONAL REPRESSOR"/>
    <property type="match status" value="1"/>
</dbReference>
<evidence type="ECO:0000256" key="6">
    <source>
        <dbReference type="PROSITE-ProRule" id="PRU00335"/>
    </source>
</evidence>
<dbReference type="SUPFAM" id="SSF53822">
    <property type="entry name" value="Periplasmic binding protein-like I"/>
    <property type="match status" value="1"/>
</dbReference>
<dbReference type="Pfam" id="PF00532">
    <property type="entry name" value="Peripla_BP_1"/>
    <property type="match status" value="1"/>
</dbReference>
<dbReference type="AlphaFoldDB" id="A0A6I6XYT0"/>
<organism evidence="9 10">
    <name type="scientific">Pseudomonas putida</name>
    <name type="common">Arthrobacter siderocapsulatus</name>
    <dbReference type="NCBI Taxonomy" id="303"/>
    <lineage>
        <taxon>Bacteria</taxon>
        <taxon>Pseudomonadati</taxon>
        <taxon>Pseudomonadota</taxon>
        <taxon>Gammaproteobacteria</taxon>
        <taxon>Pseudomonadales</taxon>
        <taxon>Pseudomonadaceae</taxon>
        <taxon>Pseudomonas</taxon>
    </lineage>
</organism>
<keyword evidence="4" id="KW-0804">Transcription</keyword>
<dbReference type="InterPro" id="IPR000843">
    <property type="entry name" value="HTH_LacI"/>
</dbReference>
<dbReference type="Proteomes" id="UP000464480">
    <property type="component" value="Chromosome"/>
</dbReference>
<keyword evidence="3 6" id="KW-0238">DNA-binding</keyword>
<evidence type="ECO:0000313" key="10">
    <source>
        <dbReference type="Proteomes" id="UP000464480"/>
    </source>
</evidence>
<dbReference type="FunFam" id="1.10.260.40:FF:000039">
    <property type="entry name" value="LacI family transcriptional regulator"/>
    <property type="match status" value="1"/>
</dbReference>
<reference evidence="9 10" key="1">
    <citation type="submission" date="2020-02" db="EMBL/GenBank/DDBJ databases">
        <title>Pseudomonas Putida W5 Complete Genome Assembly.</title>
        <authorList>
            <person name="Yuan Z.-C."/>
            <person name="Shaw G.A."/>
            <person name="Cusano A.D."/>
            <person name="Caddey B.J."/>
            <person name="Weselowski B.J."/>
        </authorList>
    </citation>
    <scope>NUCLEOTIDE SEQUENCE [LARGE SCALE GENOMIC DNA]</scope>
    <source>
        <strain evidence="9 10">W5</strain>
    </source>
</reference>
<dbReference type="InterPro" id="IPR010982">
    <property type="entry name" value="Lambda_DNA-bd_dom_sf"/>
</dbReference>
<dbReference type="Gene3D" id="1.10.260.40">
    <property type="entry name" value="lambda repressor-like DNA-binding domains"/>
    <property type="match status" value="1"/>
</dbReference>
<dbReference type="PANTHER" id="PTHR30146:SF145">
    <property type="entry name" value="RIBOSE OPERON REPRESSOR"/>
    <property type="match status" value="1"/>
</dbReference>
<proteinExistence type="predicted"/>
<dbReference type="GO" id="GO:0001217">
    <property type="term" value="F:DNA-binding transcription repressor activity"/>
    <property type="evidence" value="ECO:0007669"/>
    <property type="project" value="UniProtKB-ARBA"/>
</dbReference>
<feature type="domain" description="HTH lacI-type" evidence="7">
    <location>
        <begin position="50"/>
        <end position="105"/>
    </location>
</feature>
<sequence length="378" mass="42059">MRPFRDTRRLPQVDERLKFCCIETGFIRRHRQQSQGARNDRFTLHPRERVTISEVARVAGVSKATVSRYIGGDRQLLADTTAKRLEEVIERLGYRPNQMARGLKRGQTRLIGMLVADILNPYSVAVMHGVETACRQHGYSLVVCNTNRDDEQERHHLTALQSYNVEGLIVNTLGRHPGELLNLQRDIPMVLVDRQLPELKVDLVGLDNADAIEQALDHLQAQGYRDILAVTEPLDGTSSRLERVQAFTASISNRNGMRQQLLEVDAGLPAKLGAFLASKGHGPQAIFTFNGVATLAVTRVLHDSGCKLFSEVGLIALDELDWYPLVGSGITALAQPTERIGVAAFECLLERLRGSNDAPRRIDFKAQLITRGSTQAQE</sequence>
<dbReference type="PROSITE" id="PS50932">
    <property type="entry name" value="HTH_LACI_2"/>
    <property type="match status" value="1"/>
</dbReference>
<keyword evidence="1" id="KW-0678">Repressor</keyword>
<dbReference type="FunFam" id="3.40.50.2300:FF:000339">
    <property type="entry name" value="Transcriptional regulator PtxS"/>
    <property type="match status" value="1"/>
</dbReference>
<dbReference type="CDD" id="cd06283">
    <property type="entry name" value="PBP1_RegR_EndR_KdgR-like"/>
    <property type="match status" value="1"/>
</dbReference>
<evidence type="ECO:0000259" key="7">
    <source>
        <dbReference type="PROSITE" id="PS50932"/>
    </source>
</evidence>
<evidence type="ECO:0000313" key="9">
    <source>
        <dbReference type="EMBL" id="QHG65287.2"/>
    </source>
</evidence>
<accession>A0A6I6XYT0</accession>
<dbReference type="Pfam" id="PF00356">
    <property type="entry name" value="LacI"/>
    <property type="match status" value="1"/>
</dbReference>
<evidence type="ECO:0000256" key="3">
    <source>
        <dbReference type="ARBA" id="ARBA00023125"/>
    </source>
</evidence>
<dbReference type="InterPro" id="IPR001761">
    <property type="entry name" value="Peripla_BP/Lac1_sug-bd_dom"/>
</dbReference>
<dbReference type="SMART" id="SM00354">
    <property type="entry name" value="HTH_LACI"/>
    <property type="match status" value="1"/>
</dbReference>
<dbReference type="PROSITE" id="PS00356">
    <property type="entry name" value="HTH_LACI_1"/>
    <property type="match status" value="1"/>
</dbReference>
<dbReference type="SUPFAM" id="SSF47413">
    <property type="entry name" value="lambda repressor-like DNA-binding domains"/>
    <property type="match status" value="1"/>
</dbReference>